<keyword evidence="3" id="KW-1185">Reference proteome</keyword>
<proteinExistence type="predicted"/>
<feature type="transmembrane region" description="Helical" evidence="1">
    <location>
        <begin position="6"/>
        <end position="29"/>
    </location>
</feature>
<evidence type="ECO:0000313" key="2">
    <source>
        <dbReference type="EMBL" id="KAJ6687304.1"/>
    </source>
</evidence>
<reference evidence="2" key="2">
    <citation type="journal article" date="2023" name="Int. J. Mol. Sci.">
        <title>De Novo Assembly and Annotation of 11 Diverse Shrub Willow (Salix) Genomes Reveals Novel Gene Organization in Sex-Linked Regions.</title>
        <authorList>
            <person name="Hyden B."/>
            <person name="Feng K."/>
            <person name="Yates T.B."/>
            <person name="Jawdy S."/>
            <person name="Cereghino C."/>
            <person name="Smart L.B."/>
            <person name="Muchero W."/>
        </authorList>
    </citation>
    <scope>NUCLEOTIDE SEQUENCE</scope>
    <source>
        <tissue evidence="2">Shoot tip</tissue>
    </source>
</reference>
<name>A0A9Q0SRE4_9ROSI</name>
<comment type="caution">
    <text evidence="2">The sequence shown here is derived from an EMBL/GenBank/DDBJ whole genome shotgun (WGS) entry which is preliminary data.</text>
</comment>
<evidence type="ECO:0000313" key="3">
    <source>
        <dbReference type="Proteomes" id="UP001151752"/>
    </source>
</evidence>
<accession>A0A9Q0SRE4</accession>
<gene>
    <name evidence="2" type="ORF">OIU74_016063</name>
</gene>
<keyword evidence="1" id="KW-1133">Transmembrane helix</keyword>
<dbReference type="EMBL" id="JAPFFM010000019">
    <property type="protein sequence ID" value="KAJ6687304.1"/>
    <property type="molecule type" value="Genomic_DNA"/>
</dbReference>
<sequence>MSDVSAAVICLFNIKCLFWLIYVVLVLYLV</sequence>
<keyword evidence="1" id="KW-0472">Membrane</keyword>
<protein>
    <submittedName>
        <fullName evidence="2">Uncharacterized protein</fullName>
    </submittedName>
</protein>
<keyword evidence="1" id="KW-0812">Transmembrane</keyword>
<evidence type="ECO:0000256" key="1">
    <source>
        <dbReference type="SAM" id="Phobius"/>
    </source>
</evidence>
<dbReference type="Proteomes" id="UP001151752">
    <property type="component" value="Chromosome 15W"/>
</dbReference>
<organism evidence="2 3">
    <name type="scientific">Salix koriyanagi</name>
    <dbReference type="NCBI Taxonomy" id="2511006"/>
    <lineage>
        <taxon>Eukaryota</taxon>
        <taxon>Viridiplantae</taxon>
        <taxon>Streptophyta</taxon>
        <taxon>Embryophyta</taxon>
        <taxon>Tracheophyta</taxon>
        <taxon>Spermatophyta</taxon>
        <taxon>Magnoliopsida</taxon>
        <taxon>eudicotyledons</taxon>
        <taxon>Gunneridae</taxon>
        <taxon>Pentapetalae</taxon>
        <taxon>rosids</taxon>
        <taxon>fabids</taxon>
        <taxon>Malpighiales</taxon>
        <taxon>Salicaceae</taxon>
        <taxon>Saliceae</taxon>
        <taxon>Salix</taxon>
    </lineage>
</organism>
<dbReference type="AlphaFoldDB" id="A0A9Q0SRE4"/>
<reference evidence="2" key="1">
    <citation type="submission" date="2022-11" db="EMBL/GenBank/DDBJ databases">
        <authorList>
            <person name="Hyden B.L."/>
            <person name="Feng K."/>
            <person name="Yates T."/>
            <person name="Jawdy S."/>
            <person name="Smart L.B."/>
            <person name="Muchero W."/>
        </authorList>
    </citation>
    <scope>NUCLEOTIDE SEQUENCE</scope>
    <source>
        <tissue evidence="2">Shoot tip</tissue>
    </source>
</reference>